<dbReference type="EMBL" id="PEDL01000024">
    <property type="protein sequence ID" value="PHV69567.1"/>
    <property type="molecule type" value="Genomic_DNA"/>
</dbReference>
<proteinExistence type="predicted"/>
<accession>A0AC61D985</accession>
<keyword evidence="2" id="KW-1185">Reference proteome</keyword>
<reference evidence="1" key="1">
    <citation type="submission" date="2017-10" db="EMBL/GenBank/DDBJ databases">
        <title>Genome sequence of cellulolytic Lachnospiraceae bacterium XHS1971 isolated from hotspring sediment.</title>
        <authorList>
            <person name="Vasudevan G."/>
            <person name="Joshi A.J."/>
            <person name="Hivarkar S."/>
            <person name="Lanjekar V.B."/>
            <person name="Dhakephalkar P.K."/>
            <person name="Dagar S."/>
        </authorList>
    </citation>
    <scope>NUCLEOTIDE SEQUENCE</scope>
    <source>
        <strain evidence="1">XHS1971</strain>
    </source>
</reference>
<evidence type="ECO:0000313" key="2">
    <source>
        <dbReference type="Proteomes" id="UP000224460"/>
    </source>
</evidence>
<dbReference type="Proteomes" id="UP000224460">
    <property type="component" value="Unassembled WGS sequence"/>
</dbReference>
<evidence type="ECO:0000313" key="1">
    <source>
        <dbReference type="EMBL" id="PHV69567.1"/>
    </source>
</evidence>
<protein>
    <submittedName>
        <fullName evidence="1">Uncharacterized protein</fullName>
    </submittedName>
</protein>
<name>A0AC61D985_9FIRM</name>
<gene>
    <name evidence="1" type="ORF">CS063_15080</name>
</gene>
<sequence length="389" mass="45477">MAGYHKREVQRKDGSTYIRWEGTTFEGGKRKVFYGKSEREVKAKIKEYENDLFNHGTTLEKTKIKLQDYVKDYILKSLNQRVTSSTVERYMSLYYSHIENSTLGNKYIHEIKLQDIEDLFKNKTKLSKSSMSLLSLLLKQTFRYAISNNIIRVNPCSDFILPKSEKGRREIKILTLDEQERFLTAAKESRYFLVYFFDLCTGLRAGEIEALRWENVDLKNKVVRVRESARLVRKYDDKGNTNDIVETKEPKTKESIRDIPLSDQLTELLKQHQNKSKSEYVFTNIKNEMLTHDTLDKSLKVICNKAKIGEPIQRRRHKKDVLEYSGITFHCLRHTFATRLIENGVDVKTVSQLLGHTKTEITINRYVHSTDDSKKAAIKSLEKITSIRI</sequence>
<organism evidence="1 2">
    <name type="scientific">Sporanaerobium hydrogeniformans</name>
    <dbReference type="NCBI Taxonomy" id="3072179"/>
    <lineage>
        <taxon>Bacteria</taxon>
        <taxon>Bacillati</taxon>
        <taxon>Bacillota</taxon>
        <taxon>Clostridia</taxon>
        <taxon>Lachnospirales</taxon>
        <taxon>Lachnospiraceae</taxon>
        <taxon>Sporanaerobium</taxon>
    </lineage>
</organism>
<comment type="caution">
    <text evidence="1">The sequence shown here is derived from an EMBL/GenBank/DDBJ whole genome shotgun (WGS) entry which is preliminary data.</text>
</comment>